<organism evidence="4 5">
    <name type="scientific">Wenjunlia tyrosinilytica</name>
    <dbReference type="NCBI Taxonomy" id="1544741"/>
    <lineage>
        <taxon>Bacteria</taxon>
        <taxon>Bacillati</taxon>
        <taxon>Actinomycetota</taxon>
        <taxon>Actinomycetes</taxon>
        <taxon>Kitasatosporales</taxon>
        <taxon>Streptomycetaceae</taxon>
        <taxon>Wenjunlia</taxon>
    </lineage>
</organism>
<name>A0A917ZTJ3_9ACTN</name>
<dbReference type="InterPro" id="IPR016047">
    <property type="entry name" value="M23ase_b-sheet_dom"/>
</dbReference>
<dbReference type="Proteomes" id="UP000641932">
    <property type="component" value="Unassembled WGS sequence"/>
</dbReference>
<keyword evidence="2" id="KW-0732">Signal</keyword>
<keyword evidence="5" id="KW-1185">Reference proteome</keyword>
<feature type="region of interest" description="Disordered" evidence="1">
    <location>
        <begin position="38"/>
        <end position="78"/>
    </location>
</feature>
<feature type="chain" id="PRO_5038735348" description="M23ase beta-sheet core domain-containing protein" evidence="2">
    <location>
        <begin position="43"/>
        <end position="295"/>
    </location>
</feature>
<dbReference type="InterPro" id="IPR050570">
    <property type="entry name" value="Cell_wall_metabolism_enzyme"/>
</dbReference>
<dbReference type="Pfam" id="PF01551">
    <property type="entry name" value="Peptidase_M23"/>
    <property type="match status" value="1"/>
</dbReference>
<dbReference type="CDD" id="cd12797">
    <property type="entry name" value="M23_peptidase"/>
    <property type="match status" value="1"/>
</dbReference>
<dbReference type="InterPro" id="IPR011055">
    <property type="entry name" value="Dup_hybrid_motif"/>
</dbReference>
<feature type="compositionally biased region" description="Basic residues" evidence="1">
    <location>
        <begin position="7"/>
        <end position="16"/>
    </location>
</feature>
<feature type="region of interest" description="Disordered" evidence="1">
    <location>
        <begin position="1"/>
        <end position="20"/>
    </location>
</feature>
<feature type="region of interest" description="Disordered" evidence="1">
    <location>
        <begin position="100"/>
        <end position="152"/>
    </location>
</feature>
<sequence>MANSTRGSRRRVRRSPARGTSGFLGLAAVAVAGVGAAASSSAAPSSAAPSSAVPSSAAPSSAAPSSAAPSSAAPVSGAHAPTAFASIARGGERLHTGIAAQADAQKKSADEARKAAEAEKSARERKAREEKRREAAEAAHERASRGEARTRLGAAPGSATAFGWTAPVSHVALSARYGRPGPWSSGHHTGTDFVAPVGTPVHSVGPGTVVTAGWGGSYGNNVVIRHPDGMYTQYGHLSSLSVSVGRTVTAGQRIGLSGATGNVTGPHVHFEARTTPEYGSDTDPLAYLRSHGVGI</sequence>
<protein>
    <recommendedName>
        <fullName evidence="3">M23ase beta-sheet core domain-containing protein</fullName>
    </recommendedName>
</protein>
<dbReference type="SUPFAM" id="SSF51261">
    <property type="entry name" value="Duplicated hybrid motif"/>
    <property type="match status" value="1"/>
</dbReference>
<dbReference type="RefSeq" id="WP_229698573.1">
    <property type="nucleotide sequence ID" value="NZ_BMMS01000016.1"/>
</dbReference>
<evidence type="ECO:0000259" key="3">
    <source>
        <dbReference type="Pfam" id="PF01551"/>
    </source>
</evidence>
<evidence type="ECO:0000256" key="1">
    <source>
        <dbReference type="SAM" id="MobiDB-lite"/>
    </source>
</evidence>
<reference evidence="4" key="2">
    <citation type="submission" date="2020-09" db="EMBL/GenBank/DDBJ databases">
        <authorList>
            <person name="Sun Q."/>
            <person name="Zhou Y."/>
        </authorList>
    </citation>
    <scope>NUCLEOTIDE SEQUENCE</scope>
    <source>
        <strain evidence="4">CGMCC 4.7201</strain>
    </source>
</reference>
<dbReference type="PANTHER" id="PTHR21666:SF270">
    <property type="entry name" value="MUREIN HYDROLASE ACTIVATOR ENVC"/>
    <property type="match status" value="1"/>
</dbReference>
<dbReference type="Gene3D" id="2.70.70.10">
    <property type="entry name" value="Glucose Permease (Domain IIA)"/>
    <property type="match status" value="1"/>
</dbReference>
<accession>A0A917ZTJ3</accession>
<comment type="caution">
    <text evidence="4">The sequence shown here is derived from an EMBL/GenBank/DDBJ whole genome shotgun (WGS) entry which is preliminary data.</text>
</comment>
<feature type="signal peptide" evidence="2">
    <location>
        <begin position="1"/>
        <end position="42"/>
    </location>
</feature>
<dbReference type="AlphaFoldDB" id="A0A917ZTJ3"/>
<dbReference type="EMBL" id="BMMS01000016">
    <property type="protein sequence ID" value="GGO91319.1"/>
    <property type="molecule type" value="Genomic_DNA"/>
</dbReference>
<reference evidence="4" key="1">
    <citation type="journal article" date="2014" name="Int. J. Syst. Evol. Microbiol.">
        <title>Complete genome sequence of Corynebacterium casei LMG S-19264T (=DSM 44701T), isolated from a smear-ripened cheese.</title>
        <authorList>
            <consortium name="US DOE Joint Genome Institute (JGI-PGF)"/>
            <person name="Walter F."/>
            <person name="Albersmeier A."/>
            <person name="Kalinowski J."/>
            <person name="Ruckert C."/>
        </authorList>
    </citation>
    <scope>NUCLEOTIDE SEQUENCE</scope>
    <source>
        <strain evidence="4">CGMCC 4.7201</strain>
    </source>
</reference>
<dbReference type="FunFam" id="2.70.70.10:FF:000013">
    <property type="entry name" value="Peptidase family M23"/>
    <property type="match status" value="1"/>
</dbReference>
<evidence type="ECO:0000256" key="2">
    <source>
        <dbReference type="SAM" id="SignalP"/>
    </source>
</evidence>
<proteinExistence type="predicted"/>
<evidence type="ECO:0000313" key="4">
    <source>
        <dbReference type="EMBL" id="GGO91319.1"/>
    </source>
</evidence>
<dbReference type="PANTHER" id="PTHR21666">
    <property type="entry name" value="PEPTIDASE-RELATED"/>
    <property type="match status" value="1"/>
</dbReference>
<gene>
    <name evidence="4" type="ORF">GCM10012280_38890</name>
</gene>
<evidence type="ECO:0000313" key="5">
    <source>
        <dbReference type="Proteomes" id="UP000641932"/>
    </source>
</evidence>
<feature type="domain" description="M23ase beta-sheet core" evidence="3">
    <location>
        <begin position="187"/>
        <end position="274"/>
    </location>
</feature>
<feature type="compositionally biased region" description="Basic and acidic residues" evidence="1">
    <location>
        <begin position="104"/>
        <end position="150"/>
    </location>
</feature>
<dbReference type="GO" id="GO:0004222">
    <property type="term" value="F:metalloendopeptidase activity"/>
    <property type="evidence" value="ECO:0007669"/>
    <property type="project" value="TreeGrafter"/>
</dbReference>